<dbReference type="EMBL" id="LN483166">
    <property type="protein sequence ID" value="CED84600.1"/>
    <property type="molecule type" value="Genomic_DNA"/>
</dbReference>
<evidence type="ECO:0000256" key="3">
    <source>
        <dbReference type="ARBA" id="ARBA00022603"/>
    </source>
</evidence>
<comment type="catalytic activity">
    <reaction evidence="10">
        <text>a 5'-end (5'-triphosphoguanosine)-ribonucleoside in mRNA + S-adenosyl-L-methionine = a 5'-end (N(7)-methyl 5'-triphosphoguanosine)-ribonucleoside in mRNA + S-adenosyl-L-homocysteine</text>
        <dbReference type="Rhea" id="RHEA:67008"/>
        <dbReference type="Rhea" id="RHEA-COMP:17166"/>
        <dbReference type="Rhea" id="RHEA-COMP:17167"/>
        <dbReference type="ChEBI" id="CHEBI:57856"/>
        <dbReference type="ChEBI" id="CHEBI:59789"/>
        <dbReference type="ChEBI" id="CHEBI:156461"/>
        <dbReference type="ChEBI" id="CHEBI:167617"/>
        <dbReference type="EC" id="2.1.1.56"/>
    </reaction>
</comment>
<proteinExistence type="predicted"/>
<dbReference type="PANTHER" id="PTHR12189">
    <property type="entry name" value="MRNA GUANINE-7- METHYLTRANSFERASE"/>
    <property type="match status" value="1"/>
</dbReference>
<evidence type="ECO:0000256" key="10">
    <source>
        <dbReference type="ARBA" id="ARBA00044712"/>
    </source>
</evidence>
<feature type="compositionally biased region" description="Acidic residues" evidence="12">
    <location>
        <begin position="62"/>
        <end position="72"/>
    </location>
</feature>
<keyword evidence="4 14" id="KW-0808">Transferase</keyword>
<evidence type="ECO:0000256" key="5">
    <source>
        <dbReference type="ARBA" id="ARBA00022691"/>
    </source>
</evidence>
<dbReference type="InterPro" id="IPR029063">
    <property type="entry name" value="SAM-dependent_MTases_sf"/>
</dbReference>
<evidence type="ECO:0000256" key="4">
    <source>
        <dbReference type="ARBA" id="ARBA00022679"/>
    </source>
</evidence>
<evidence type="ECO:0000256" key="9">
    <source>
        <dbReference type="ARBA" id="ARBA00033387"/>
    </source>
</evidence>
<dbReference type="Pfam" id="PF03291">
    <property type="entry name" value="mRNA_G-N7_MeTrfase"/>
    <property type="match status" value="2"/>
</dbReference>
<feature type="region of interest" description="Disordered" evidence="12">
    <location>
        <begin position="165"/>
        <end position="231"/>
    </location>
</feature>
<feature type="compositionally biased region" description="Basic and acidic residues" evidence="12">
    <location>
        <begin position="184"/>
        <end position="221"/>
    </location>
</feature>
<feature type="compositionally biased region" description="Low complexity" evidence="12">
    <location>
        <begin position="106"/>
        <end position="128"/>
    </location>
</feature>
<accession>A0A0F7SVL7</accession>
<dbReference type="CDD" id="cd02440">
    <property type="entry name" value="AdoMet_MTases"/>
    <property type="match status" value="1"/>
</dbReference>
<evidence type="ECO:0000256" key="8">
    <source>
        <dbReference type="ARBA" id="ARBA00032772"/>
    </source>
</evidence>
<evidence type="ECO:0000256" key="1">
    <source>
        <dbReference type="ARBA" id="ARBA00003378"/>
    </source>
</evidence>
<evidence type="ECO:0000256" key="7">
    <source>
        <dbReference type="ARBA" id="ARBA00023042"/>
    </source>
</evidence>
<dbReference type="GO" id="GO:0003723">
    <property type="term" value="F:RNA binding"/>
    <property type="evidence" value="ECO:0007669"/>
    <property type="project" value="UniProtKB-KW"/>
</dbReference>
<dbReference type="EC" id="2.1.1.56" evidence="2"/>
<sequence>MSHLAPSSPPLAHRDRTGNSISILNGNSPISYPDDAYGHYVGSNQSPSSSSSRSGSSSQDNSDSESEEEEFDMLPYRPVPSSSSQPLSASVPELSSMMMAANAQLPSGSAFPGSPSSDRSSNRSSSPPTFRLPSYTKPYDPIIKNYGRGGGRAVDLPLRKSEYDHALRNPGDGSKNMLRGWVRQPEEGEKDDVYKKRSMGKERQEDGGDAKRGRLTEERNGDVAAVASHYNHRPEVGRENRKFSPIFGLKAFNNWIKSVLIAKFARRAIPGGGGVPRNARPRGRVLDLGCGKGGDLLKWNSARIEMYIGFDIAEVSVPITDVITIRQPFDLVTMQFCIHYAFETEQKTRMMLRNVTKNLKLGGMFMGTVPNAEKLVEQLQSIPEDAEALSFGNDVYSVEFDSREEFPIYGHRYSFFLQDAVEDVPEYLVHWENFERLASEYGLRLIYKKEFYEVFDEERDVPEFTDLLGRMKVVDSNGESAMTEDQWEAANLYLAFAFEKI</sequence>
<dbReference type="AlphaFoldDB" id="A0A0F7SVL7"/>
<feature type="compositionally biased region" description="Polar residues" evidence="12">
    <location>
        <begin position="18"/>
        <end position="30"/>
    </location>
</feature>
<protein>
    <recommendedName>
        <fullName evidence="11">mRNA cap guanine-N(7) methyltransferase</fullName>
        <ecNumber evidence="2">2.1.1.56</ecNumber>
    </recommendedName>
    <alternativeName>
        <fullName evidence="8">mRNA (guanine-N(7))-methyltransferase</fullName>
    </alternativeName>
    <alternativeName>
        <fullName evidence="9">mRNA cap methyltransferase</fullName>
    </alternativeName>
</protein>
<evidence type="ECO:0000256" key="6">
    <source>
        <dbReference type="ARBA" id="ARBA00022884"/>
    </source>
</evidence>
<feature type="compositionally biased region" description="Low complexity" evidence="12">
    <location>
        <begin position="79"/>
        <end position="92"/>
    </location>
</feature>
<evidence type="ECO:0000259" key="13">
    <source>
        <dbReference type="PROSITE" id="PS51562"/>
    </source>
</evidence>
<evidence type="ECO:0000256" key="2">
    <source>
        <dbReference type="ARBA" id="ARBA00011926"/>
    </source>
</evidence>
<name>A0A0F7SVL7_PHARH</name>
<dbReference type="GO" id="GO:0004482">
    <property type="term" value="F:mRNA 5'-cap (guanine-N7-)-methyltransferase activity"/>
    <property type="evidence" value="ECO:0007669"/>
    <property type="project" value="UniProtKB-EC"/>
</dbReference>
<dbReference type="Gene3D" id="3.40.50.150">
    <property type="entry name" value="Vaccinia Virus protein VP39"/>
    <property type="match status" value="2"/>
</dbReference>
<evidence type="ECO:0000313" key="14">
    <source>
        <dbReference type="EMBL" id="CED84600.1"/>
    </source>
</evidence>
<evidence type="ECO:0000256" key="12">
    <source>
        <dbReference type="SAM" id="MobiDB-lite"/>
    </source>
</evidence>
<dbReference type="GO" id="GO:0005634">
    <property type="term" value="C:nucleus"/>
    <property type="evidence" value="ECO:0007669"/>
    <property type="project" value="TreeGrafter"/>
</dbReference>
<keyword evidence="6" id="KW-0694">RNA-binding</keyword>
<keyword evidence="7" id="KW-0507">mRNA processing</keyword>
<dbReference type="SUPFAM" id="SSF53335">
    <property type="entry name" value="S-adenosyl-L-methionine-dependent methyltransferases"/>
    <property type="match status" value="1"/>
</dbReference>
<dbReference type="InterPro" id="IPR004971">
    <property type="entry name" value="mRNA_G-N7_MeTrfase_dom"/>
</dbReference>
<feature type="compositionally biased region" description="Low complexity" evidence="12">
    <location>
        <begin position="42"/>
        <end position="61"/>
    </location>
</feature>
<keyword evidence="3 14" id="KW-0489">Methyltransferase</keyword>
<feature type="region of interest" description="Disordered" evidence="12">
    <location>
        <begin position="1"/>
        <end position="141"/>
    </location>
</feature>
<dbReference type="InterPro" id="IPR039753">
    <property type="entry name" value="RG7MT1"/>
</dbReference>
<keyword evidence="5" id="KW-0949">S-adenosyl-L-methionine</keyword>
<organism evidence="14">
    <name type="scientific">Phaffia rhodozyma</name>
    <name type="common">Yeast</name>
    <name type="synonym">Xanthophyllomyces dendrorhous</name>
    <dbReference type="NCBI Taxonomy" id="264483"/>
    <lineage>
        <taxon>Eukaryota</taxon>
        <taxon>Fungi</taxon>
        <taxon>Dikarya</taxon>
        <taxon>Basidiomycota</taxon>
        <taxon>Agaricomycotina</taxon>
        <taxon>Tremellomycetes</taxon>
        <taxon>Cystofilobasidiales</taxon>
        <taxon>Mrakiaceae</taxon>
        <taxon>Phaffia</taxon>
    </lineage>
</organism>
<dbReference type="PROSITE" id="PS51562">
    <property type="entry name" value="RNA_CAP0_MT"/>
    <property type="match status" value="1"/>
</dbReference>
<evidence type="ECO:0000256" key="11">
    <source>
        <dbReference type="ARBA" id="ARBA00049739"/>
    </source>
</evidence>
<comment type="function">
    <text evidence="1">Responsible for methylating the 5'-cap structure of mRNAs.</text>
</comment>
<keyword evidence="7" id="KW-0506">mRNA capping</keyword>
<reference evidence="14" key="1">
    <citation type="submission" date="2014-08" db="EMBL/GenBank/DDBJ databases">
        <authorList>
            <person name="Sharma Rahul"/>
            <person name="Thines Marco"/>
        </authorList>
    </citation>
    <scope>NUCLEOTIDE SEQUENCE</scope>
</reference>
<feature type="domain" description="MRNA cap 0 methyltransferase" evidence="13">
    <location>
        <begin position="244"/>
        <end position="501"/>
    </location>
</feature>
<dbReference type="PANTHER" id="PTHR12189:SF2">
    <property type="entry name" value="MRNA CAP GUANINE-N7 METHYLTRANSFERASE"/>
    <property type="match status" value="1"/>
</dbReference>